<evidence type="ECO:0000256" key="2">
    <source>
        <dbReference type="SAM" id="MobiDB-lite"/>
    </source>
</evidence>
<dbReference type="SUPFAM" id="SSF51905">
    <property type="entry name" value="FAD/NAD(P)-binding domain"/>
    <property type="match status" value="1"/>
</dbReference>
<evidence type="ECO:0000256" key="1">
    <source>
        <dbReference type="ARBA" id="ARBA00010139"/>
    </source>
</evidence>
<dbReference type="InterPro" id="IPR051209">
    <property type="entry name" value="FAD-bind_Monooxygenase_sf"/>
</dbReference>
<keyword evidence="4" id="KW-1185">Reference proteome</keyword>
<dbReference type="PANTHER" id="PTHR42877:SF8">
    <property type="entry name" value="MONOOXYGENASE"/>
    <property type="match status" value="1"/>
</dbReference>
<dbReference type="InterPro" id="IPR036188">
    <property type="entry name" value="FAD/NAD-bd_sf"/>
</dbReference>
<feature type="compositionally biased region" description="Basic and acidic residues" evidence="2">
    <location>
        <begin position="17"/>
        <end position="29"/>
    </location>
</feature>
<evidence type="ECO:0000313" key="4">
    <source>
        <dbReference type="Proteomes" id="UP001303222"/>
    </source>
</evidence>
<evidence type="ECO:0000313" key="3">
    <source>
        <dbReference type="EMBL" id="KAK3948255.1"/>
    </source>
</evidence>
<gene>
    <name evidence="3" type="ORF">QBC32DRAFT_317988</name>
</gene>
<reference evidence="3" key="2">
    <citation type="submission" date="2023-06" db="EMBL/GenBank/DDBJ databases">
        <authorList>
            <consortium name="Lawrence Berkeley National Laboratory"/>
            <person name="Mondo S.J."/>
            <person name="Hensen N."/>
            <person name="Bonometti L."/>
            <person name="Westerberg I."/>
            <person name="Brannstrom I.O."/>
            <person name="Guillou S."/>
            <person name="Cros-Aarteil S."/>
            <person name="Calhoun S."/>
            <person name="Haridas S."/>
            <person name="Kuo A."/>
            <person name="Pangilinan J."/>
            <person name="Riley R."/>
            <person name="Labutti K."/>
            <person name="Andreopoulos B."/>
            <person name="Lipzen A."/>
            <person name="Chen C."/>
            <person name="Yanf M."/>
            <person name="Daum C."/>
            <person name="Ng V."/>
            <person name="Clum A."/>
            <person name="Steindorff A."/>
            <person name="Ohm R."/>
            <person name="Martin F."/>
            <person name="Silar P."/>
            <person name="Natvig D."/>
            <person name="Lalanne C."/>
            <person name="Gautier V."/>
            <person name="Ament-Velasquez S.L."/>
            <person name="Kruys A."/>
            <person name="Hutchinson M.I."/>
            <person name="Powell A.J."/>
            <person name="Barry K."/>
            <person name="Miller A.N."/>
            <person name="Grigoriev I.V."/>
            <person name="Debuchy R."/>
            <person name="Gladieux P."/>
            <person name="Thoren M.H."/>
            <person name="Johannesson H."/>
        </authorList>
    </citation>
    <scope>NUCLEOTIDE SEQUENCE</scope>
    <source>
        <strain evidence="3">CBS 626.80</strain>
    </source>
</reference>
<dbReference type="Proteomes" id="UP001303222">
    <property type="component" value="Unassembled WGS sequence"/>
</dbReference>
<comment type="similarity">
    <text evidence="1">Belongs to the FAD-binding monooxygenase family.</text>
</comment>
<reference evidence="3" key="1">
    <citation type="journal article" date="2023" name="Mol. Phylogenet. Evol.">
        <title>Genome-scale phylogeny and comparative genomics of the fungal order Sordariales.</title>
        <authorList>
            <person name="Hensen N."/>
            <person name="Bonometti L."/>
            <person name="Westerberg I."/>
            <person name="Brannstrom I.O."/>
            <person name="Guillou S."/>
            <person name="Cros-Aarteil S."/>
            <person name="Calhoun S."/>
            <person name="Haridas S."/>
            <person name="Kuo A."/>
            <person name="Mondo S."/>
            <person name="Pangilinan J."/>
            <person name="Riley R."/>
            <person name="LaButti K."/>
            <person name="Andreopoulos B."/>
            <person name="Lipzen A."/>
            <person name="Chen C."/>
            <person name="Yan M."/>
            <person name="Daum C."/>
            <person name="Ng V."/>
            <person name="Clum A."/>
            <person name="Steindorff A."/>
            <person name="Ohm R.A."/>
            <person name="Martin F."/>
            <person name="Silar P."/>
            <person name="Natvig D.O."/>
            <person name="Lalanne C."/>
            <person name="Gautier V."/>
            <person name="Ament-Velasquez S.L."/>
            <person name="Kruys A."/>
            <person name="Hutchinson M.I."/>
            <person name="Powell A.J."/>
            <person name="Barry K."/>
            <person name="Miller A.N."/>
            <person name="Grigoriev I.V."/>
            <person name="Debuchy R."/>
            <person name="Gladieux P."/>
            <person name="Hiltunen Thoren M."/>
            <person name="Johannesson H."/>
        </authorList>
    </citation>
    <scope>NUCLEOTIDE SEQUENCE</scope>
    <source>
        <strain evidence="3">CBS 626.80</strain>
    </source>
</reference>
<accession>A0AAN6NMC7</accession>
<organism evidence="3 4">
    <name type="scientific">Pseudoneurospora amorphoporcata</name>
    <dbReference type="NCBI Taxonomy" id="241081"/>
    <lineage>
        <taxon>Eukaryota</taxon>
        <taxon>Fungi</taxon>
        <taxon>Dikarya</taxon>
        <taxon>Ascomycota</taxon>
        <taxon>Pezizomycotina</taxon>
        <taxon>Sordariomycetes</taxon>
        <taxon>Sordariomycetidae</taxon>
        <taxon>Sordariales</taxon>
        <taxon>Sordariaceae</taxon>
        <taxon>Pseudoneurospora</taxon>
    </lineage>
</organism>
<dbReference type="AlphaFoldDB" id="A0AAN6NMC7"/>
<sequence length="165" mass="17966">MQPGSQHYLGSKAIRIPTDEERQRSAEEPDHLLAYRETVERGNSSILPFFIKGGNANSNFRNHTLNNMKGELAGNKELQEKLIPTFALGCPRLSPGAGCLEALGEPNVQVVFSGVIEVTDQGCKCEDGSEHQVPDMLICATGFGASYRPRLPIVAGDKNLQDVWG</sequence>
<name>A0AAN6NMC7_9PEZI</name>
<feature type="region of interest" description="Disordered" evidence="2">
    <location>
        <begin position="1"/>
        <end position="29"/>
    </location>
</feature>
<protein>
    <submittedName>
        <fullName evidence="3">Uncharacterized protein</fullName>
    </submittedName>
</protein>
<dbReference type="PANTHER" id="PTHR42877">
    <property type="entry name" value="L-ORNITHINE N(5)-MONOOXYGENASE-RELATED"/>
    <property type="match status" value="1"/>
</dbReference>
<dbReference type="EMBL" id="MU859274">
    <property type="protein sequence ID" value="KAK3948255.1"/>
    <property type="molecule type" value="Genomic_DNA"/>
</dbReference>
<proteinExistence type="inferred from homology"/>
<comment type="caution">
    <text evidence="3">The sequence shown here is derived from an EMBL/GenBank/DDBJ whole genome shotgun (WGS) entry which is preliminary data.</text>
</comment>